<dbReference type="SUPFAM" id="SSF51905">
    <property type="entry name" value="FAD/NAD(P)-binding domain"/>
    <property type="match status" value="1"/>
</dbReference>
<reference evidence="2" key="1">
    <citation type="journal article" date="2019" name="Int. J. Syst. Evol. Microbiol.">
        <title>The Global Catalogue of Microorganisms (GCM) 10K type strain sequencing project: providing services to taxonomists for standard genome sequencing and annotation.</title>
        <authorList>
            <consortium name="The Broad Institute Genomics Platform"/>
            <consortium name="The Broad Institute Genome Sequencing Center for Infectious Disease"/>
            <person name="Wu L."/>
            <person name="Ma J."/>
        </authorList>
    </citation>
    <scope>NUCLEOTIDE SEQUENCE [LARGE SCALE GENOMIC DNA]</scope>
    <source>
        <strain evidence="2">JCM 30846</strain>
    </source>
</reference>
<gene>
    <name evidence="1" type="ORF">GCM10023082_27410</name>
</gene>
<sequence length="75" mass="7636">MGEGANQAMLDGVLLARALAGTADDPAAAIAAYESEMLDRAAAVGAESSRMEQMGLAPDAAERLAALFGRRAQAE</sequence>
<name>A0ABP7F0U5_9ACTN</name>
<comment type="caution">
    <text evidence="1">The sequence shown here is derived from an EMBL/GenBank/DDBJ whole genome shotgun (WGS) entry which is preliminary data.</text>
</comment>
<accession>A0ABP7F0U5</accession>
<evidence type="ECO:0000313" key="2">
    <source>
        <dbReference type="Proteomes" id="UP001499884"/>
    </source>
</evidence>
<evidence type="ECO:0000313" key="1">
    <source>
        <dbReference type="EMBL" id="GAA3728025.1"/>
    </source>
</evidence>
<keyword evidence="2" id="KW-1185">Reference proteome</keyword>
<organism evidence="1 2">
    <name type="scientific">Streptomyces tremellae</name>
    <dbReference type="NCBI Taxonomy" id="1124239"/>
    <lineage>
        <taxon>Bacteria</taxon>
        <taxon>Bacillati</taxon>
        <taxon>Actinomycetota</taxon>
        <taxon>Actinomycetes</taxon>
        <taxon>Kitasatosporales</taxon>
        <taxon>Streptomycetaceae</taxon>
        <taxon>Streptomyces</taxon>
    </lineage>
</organism>
<dbReference type="RefSeq" id="WP_345645950.1">
    <property type="nucleotide sequence ID" value="NZ_BAABEP010000015.1"/>
</dbReference>
<protein>
    <recommendedName>
        <fullName evidence="3">FAD-binding domain-containing protein</fullName>
    </recommendedName>
</protein>
<evidence type="ECO:0008006" key="3">
    <source>
        <dbReference type="Google" id="ProtNLM"/>
    </source>
</evidence>
<dbReference type="InterPro" id="IPR036188">
    <property type="entry name" value="FAD/NAD-bd_sf"/>
</dbReference>
<dbReference type="Gene3D" id="3.50.50.60">
    <property type="entry name" value="FAD/NAD(P)-binding domain"/>
    <property type="match status" value="1"/>
</dbReference>
<dbReference type="EMBL" id="BAABEP010000015">
    <property type="protein sequence ID" value="GAA3728025.1"/>
    <property type="molecule type" value="Genomic_DNA"/>
</dbReference>
<proteinExistence type="predicted"/>
<dbReference type="Proteomes" id="UP001499884">
    <property type="component" value="Unassembled WGS sequence"/>
</dbReference>